<dbReference type="SMART" id="SM00262">
    <property type="entry name" value="GEL"/>
    <property type="match status" value="3"/>
</dbReference>
<dbReference type="PRINTS" id="PR00597">
    <property type="entry name" value="GELSOLIN"/>
</dbReference>
<dbReference type="EMBL" id="JARJLG010000005">
    <property type="protein sequence ID" value="KAJ7780722.1"/>
    <property type="molecule type" value="Genomic_DNA"/>
</dbReference>
<dbReference type="SUPFAM" id="SSF82754">
    <property type="entry name" value="C-terminal, gelsolin-like domain of Sec23/24"/>
    <property type="match status" value="1"/>
</dbReference>
<dbReference type="GO" id="GO:0015629">
    <property type="term" value="C:actin cytoskeleton"/>
    <property type="evidence" value="ECO:0007669"/>
    <property type="project" value="TreeGrafter"/>
</dbReference>
<dbReference type="PANTHER" id="PTHR11977:SF130">
    <property type="entry name" value="SEVERIN"/>
    <property type="match status" value="1"/>
</dbReference>
<dbReference type="InterPro" id="IPR007122">
    <property type="entry name" value="Villin/Gelsolin"/>
</dbReference>
<dbReference type="Proteomes" id="UP001215280">
    <property type="component" value="Unassembled WGS sequence"/>
</dbReference>
<evidence type="ECO:0000259" key="1">
    <source>
        <dbReference type="Pfam" id="PF00626"/>
    </source>
</evidence>
<gene>
    <name evidence="2" type="ORF">DFH07DRAFT_793184</name>
</gene>
<dbReference type="AlphaFoldDB" id="A0AAD7K8S0"/>
<name>A0AAD7K8S0_9AGAR</name>
<feature type="domain" description="Gelsolin-like" evidence="1">
    <location>
        <begin position="66"/>
        <end position="140"/>
    </location>
</feature>
<dbReference type="PANTHER" id="PTHR11977">
    <property type="entry name" value="VILLIN"/>
    <property type="match status" value="1"/>
</dbReference>
<comment type="caution">
    <text evidence="2">The sequence shown here is derived from an EMBL/GenBank/DDBJ whole genome shotgun (WGS) entry which is preliminary data.</text>
</comment>
<dbReference type="InterPro" id="IPR007123">
    <property type="entry name" value="Gelsolin-like_dom"/>
</dbReference>
<keyword evidence="3" id="KW-1185">Reference proteome</keyword>
<dbReference type="CDD" id="cd11290">
    <property type="entry name" value="gelsolin_S1_like"/>
    <property type="match status" value="1"/>
</dbReference>
<evidence type="ECO:0000313" key="2">
    <source>
        <dbReference type="EMBL" id="KAJ7780722.1"/>
    </source>
</evidence>
<dbReference type="GO" id="GO:0051015">
    <property type="term" value="F:actin filament binding"/>
    <property type="evidence" value="ECO:0007669"/>
    <property type="project" value="InterPro"/>
</dbReference>
<dbReference type="SUPFAM" id="SSF55753">
    <property type="entry name" value="Actin depolymerizing proteins"/>
    <property type="match status" value="2"/>
</dbReference>
<dbReference type="GO" id="GO:0005737">
    <property type="term" value="C:cytoplasm"/>
    <property type="evidence" value="ECO:0007669"/>
    <property type="project" value="TreeGrafter"/>
</dbReference>
<organism evidence="2 3">
    <name type="scientific">Mycena maculata</name>
    <dbReference type="NCBI Taxonomy" id="230809"/>
    <lineage>
        <taxon>Eukaryota</taxon>
        <taxon>Fungi</taxon>
        <taxon>Dikarya</taxon>
        <taxon>Basidiomycota</taxon>
        <taxon>Agaricomycotina</taxon>
        <taxon>Agaricomycetes</taxon>
        <taxon>Agaricomycetidae</taxon>
        <taxon>Agaricales</taxon>
        <taxon>Marasmiineae</taxon>
        <taxon>Mycenaceae</taxon>
        <taxon>Mycena</taxon>
    </lineage>
</organism>
<dbReference type="InterPro" id="IPR029006">
    <property type="entry name" value="ADF-H/Gelsolin-like_dom_sf"/>
</dbReference>
<dbReference type="InterPro" id="IPR036180">
    <property type="entry name" value="Gelsolin-like_dom_sf"/>
</dbReference>
<evidence type="ECO:0000313" key="3">
    <source>
        <dbReference type="Proteomes" id="UP001215280"/>
    </source>
</evidence>
<protein>
    <submittedName>
        <fullName evidence="2">Fragmin60</fullName>
    </submittedName>
</protein>
<dbReference type="Gene3D" id="3.40.20.10">
    <property type="entry name" value="Severin"/>
    <property type="match status" value="3"/>
</dbReference>
<dbReference type="Pfam" id="PF00626">
    <property type="entry name" value="Gelsolin"/>
    <property type="match status" value="2"/>
</dbReference>
<accession>A0AAD7K8S0</accession>
<feature type="domain" description="Gelsolin-like" evidence="1">
    <location>
        <begin position="294"/>
        <end position="376"/>
    </location>
</feature>
<proteinExistence type="predicted"/>
<sequence>MAHLTKPTTYDIKDSNIALLGSDLEKRVREAAGDKESAWTDAGTAVGIQVWRIEQFKVVAWPKDKLGSFYDGDSYIVLNTYKKTPDAQTLSYDLHFWLGENTSQDEAGTAAYKTVELDDHLHGVPVQYREVQGFESTRFLSYFPHFVCRHGGVASGFHHVTAEPVQNVRKLYVIKLSKHNNHTSLVVRQVAATAESLVEGDVYVLEKGADVAWQFNTKTSPHQERYRAAEFADTLVSSPNHKKVFDEGDSGAGAFLAEFGKDTHVSPARAAPPAAAPPVVFRLSDAGGQVTFAPVESSASASLSAADAFLLDNSRDPAHPAIYVWIGSGASLAEQRLAPQYAQRYLHERLAAGEVRAHGAATSIVMMREGHESPAFVPVLKAWGGHA</sequence>
<reference evidence="2" key="1">
    <citation type="submission" date="2023-03" db="EMBL/GenBank/DDBJ databases">
        <title>Massive genome expansion in bonnet fungi (Mycena s.s.) driven by repeated elements and novel gene families across ecological guilds.</title>
        <authorList>
            <consortium name="Lawrence Berkeley National Laboratory"/>
            <person name="Harder C.B."/>
            <person name="Miyauchi S."/>
            <person name="Viragh M."/>
            <person name="Kuo A."/>
            <person name="Thoen E."/>
            <person name="Andreopoulos B."/>
            <person name="Lu D."/>
            <person name="Skrede I."/>
            <person name="Drula E."/>
            <person name="Henrissat B."/>
            <person name="Morin E."/>
            <person name="Kohler A."/>
            <person name="Barry K."/>
            <person name="LaButti K."/>
            <person name="Morin E."/>
            <person name="Salamov A."/>
            <person name="Lipzen A."/>
            <person name="Mereny Z."/>
            <person name="Hegedus B."/>
            <person name="Baldrian P."/>
            <person name="Stursova M."/>
            <person name="Weitz H."/>
            <person name="Taylor A."/>
            <person name="Grigoriev I.V."/>
            <person name="Nagy L.G."/>
            <person name="Martin F."/>
            <person name="Kauserud H."/>
        </authorList>
    </citation>
    <scope>NUCLEOTIDE SEQUENCE</scope>
    <source>
        <strain evidence="2">CBHHK188m</strain>
    </source>
</reference>
<dbReference type="GO" id="GO:0008154">
    <property type="term" value="P:actin polymerization or depolymerization"/>
    <property type="evidence" value="ECO:0007669"/>
    <property type="project" value="TreeGrafter"/>
</dbReference>